<evidence type="ECO:0000256" key="1">
    <source>
        <dbReference type="SAM" id="MobiDB-lite"/>
    </source>
</evidence>
<dbReference type="EMBL" id="JAWDGP010001574">
    <property type="protein sequence ID" value="KAK3790117.1"/>
    <property type="molecule type" value="Genomic_DNA"/>
</dbReference>
<reference evidence="2" key="1">
    <citation type="journal article" date="2023" name="G3 (Bethesda)">
        <title>A reference genome for the long-term kleptoplast-retaining sea slug Elysia crispata morphotype clarki.</title>
        <authorList>
            <person name="Eastman K.E."/>
            <person name="Pendleton A.L."/>
            <person name="Shaikh M.A."/>
            <person name="Suttiyut T."/>
            <person name="Ogas R."/>
            <person name="Tomko P."/>
            <person name="Gavelis G."/>
            <person name="Widhalm J.R."/>
            <person name="Wisecaver J.H."/>
        </authorList>
    </citation>
    <scope>NUCLEOTIDE SEQUENCE</scope>
    <source>
        <strain evidence="2">ECLA1</strain>
    </source>
</reference>
<gene>
    <name evidence="2" type="ORF">RRG08_057083</name>
</gene>
<comment type="caution">
    <text evidence="2">The sequence shown here is derived from an EMBL/GenBank/DDBJ whole genome shotgun (WGS) entry which is preliminary data.</text>
</comment>
<feature type="region of interest" description="Disordered" evidence="1">
    <location>
        <begin position="1"/>
        <end position="23"/>
    </location>
</feature>
<protein>
    <submittedName>
        <fullName evidence="2">Uncharacterized protein</fullName>
    </submittedName>
</protein>
<feature type="compositionally biased region" description="Basic and acidic residues" evidence="1">
    <location>
        <begin position="1"/>
        <end position="15"/>
    </location>
</feature>
<keyword evidence="3" id="KW-1185">Reference proteome</keyword>
<name>A0AAE1ALQ5_9GAST</name>
<evidence type="ECO:0000313" key="2">
    <source>
        <dbReference type="EMBL" id="KAK3790117.1"/>
    </source>
</evidence>
<sequence length="75" mass="8563">MRPDHLNSTDMRESHGSCQAGPRAEFSTSKLKYKIKHTLESRDNSPNEWTLLCQAMKLVMKQNYGPHSRNTAPTC</sequence>
<dbReference type="Proteomes" id="UP001283361">
    <property type="component" value="Unassembled WGS sequence"/>
</dbReference>
<dbReference type="AlphaFoldDB" id="A0AAE1ALQ5"/>
<evidence type="ECO:0000313" key="3">
    <source>
        <dbReference type="Proteomes" id="UP001283361"/>
    </source>
</evidence>
<organism evidence="2 3">
    <name type="scientific">Elysia crispata</name>
    <name type="common">lettuce slug</name>
    <dbReference type="NCBI Taxonomy" id="231223"/>
    <lineage>
        <taxon>Eukaryota</taxon>
        <taxon>Metazoa</taxon>
        <taxon>Spiralia</taxon>
        <taxon>Lophotrochozoa</taxon>
        <taxon>Mollusca</taxon>
        <taxon>Gastropoda</taxon>
        <taxon>Heterobranchia</taxon>
        <taxon>Euthyneura</taxon>
        <taxon>Panpulmonata</taxon>
        <taxon>Sacoglossa</taxon>
        <taxon>Placobranchoidea</taxon>
        <taxon>Plakobranchidae</taxon>
        <taxon>Elysia</taxon>
    </lineage>
</organism>
<proteinExistence type="predicted"/>
<accession>A0AAE1ALQ5</accession>